<dbReference type="OrthoDB" id="382654at2157"/>
<dbReference type="Proteomes" id="UP000199076">
    <property type="component" value="Unassembled WGS sequence"/>
</dbReference>
<evidence type="ECO:0008006" key="3">
    <source>
        <dbReference type="Google" id="ProtNLM"/>
    </source>
</evidence>
<sequence length="83" mass="9243">MAGDEDSPTADDRRIERLESEVAELRDRVDHQYEIIAVLAAAVNSEALPEMSCPDCTDGTLTTNSGLTWERVECTDCDFSEYL</sequence>
<reference evidence="2" key="1">
    <citation type="submission" date="2016-10" db="EMBL/GenBank/DDBJ databases">
        <authorList>
            <person name="Varghese N."/>
            <person name="Submissions S."/>
        </authorList>
    </citation>
    <scope>NUCLEOTIDE SEQUENCE [LARGE SCALE GENOMIC DNA]</scope>
    <source>
        <strain evidence="2">IBRC-M 10760</strain>
    </source>
</reference>
<dbReference type="RefSeq" id="WP_092694360.1">
    <property type="nucleotide sequence ID" value="NZ_FNBK01000014.1"/>
</dbReference>
<proteinExistence type="predicted"/>
<protein>
    <recommendedName>
        <fullName evidence="3">Small CPxCG-related zinc finger protein</fullName>
    </recommendedName>
</protein>
<dbReference type="EMBL" id="FNBK01000014">
    <property type="protein sequence ID" value="SDG06967.1"/>
    <property type="molecule type" value="Genomic_DNA"/>
</dbReference>
<evidence type="ECO:0000313" key="2">
    <source>
        <dbReference type="Proteomes" id="UP000199076"/>
    </source>
</evidence>
<organism evidence="1 2">
    <name type="scientific">Halorientalis regularis</name>
    <dbReference type="NCBI Taxonomy" id="660518"/>
    <lineage>
        <taxon>Archaea</taxon>
        <taxon>Methanobacteriati</taxon>
        <taxon>Methanobacteriota</taxon>
        <taxon>Stenosarchaea group</taxon>
        <taxon>Halobacteria</taxon>
        <taxon>Halobacteriales</taxon>
        <taxon>Haloarculaceae</taxon>
        <taxon>Halorientalis</taxon>
    </lineage>
</organism>
<dbReference type="AlphaFoldDB" id="A0A1G7R8A7"/>
<accession>A0A1G7R8A7</accession>
<evidence type="ECO:0000313" key="1">
    <source>
        <dbReference type="EMBL" id="SDG06967.1"/>
    </source>
</evidence>
<gene>
    <name evidence="1" type="ORF">SAMN05216218_11498</name>
</gene>
<name>A0A1G7R8A7_9EURY</name>
<keyword evidence="2" id="KW-1185">Reference proteome</keyword>
<dbReference type="STRING" id="660518.SAMN05216218_11498"/>